<evidence type="ECO:0000313" key="3">
    <source>
        <dbReference type="EMBL" id="QQP14669.1"/>
    </source>
</evidence>
<dbReference type="InterPro" id="IPR012337">
    <property type="entry name" value="RNaseH-like_sf"/>
</dbReference>
<gene>
    <name evidence="3" type="ORF">FJQ98_12065</name>
</gene>
<proteinExistence type="predicted"/>
<dbReference type="PANTHER" id="PTHR30231:SF41">
    <property type="entry name" value="DNA POLYMERASE III SUBUNIT EPSILON"/>
    <property type="match status" value="1"/>
</dbReference>
<dbReference type="Pfam" id="PF00929">
    <property type="entry name" value="RNase_T"/>
    <property type="match status" value="1"/>
</dbReference>
<dbReference type="InterPro" id="IPR013520">
    <property type="entry name" value="Ribonucl_H"/>
</dbReference>
<sequence>MNWLKKLFSKKQPIINKSVEKQEPKEEIKVQEENELGSIKLRMNEPSTLTLRAEFNEPKRINDSKEYLKYTKTRKFVVDFTVLDFETTGLDPEESSIIQIAAVKYRNFEKVDEFFTYINPIENIPAKITRITGITNEDVEDAPYIFDKIYELVEFLEGETIVAHNAPFDMKFLLTNINNMKKLSYVKYRVIDTLSLSRKYIDFTKNHKLATLKSFLKLNHLKSHDALHDCYVTAELYKYCYEENLVKN</sequence>
<dbReference type="InterPro" id="IPR006054">
    <property type="entry name" value="DnaQ"/>
</dbReference>
<dbReference type="PANTHER" id="PTHR30231">
    <property type="entry name" value="DNA POLYMERASE III SUBUNIT EPSILON"/>
    <property type="match status" value="1"/>
</dbReference>
<evidence type="ECO:0000313" key="4">
    <source>
        <dbReference type="Proteomes" id="UP000596049"/>
    </source>
</evidence>
<dbReference type="CDD" id="cd06127">
    <property type="entry name" value="DEDDh"/>
    <property type="match status" value="1"/>
</dbReference>
<protein>
    <submittedName>
        <fullName evidence="3">3'-5' exonuclease</fullName>
    </submittedName>
</protein>
<dbReference type="EMBL" id="CP067341">
    <property type="protein sequence ID" value="QQP14669.1"/>
    <property type="molecule type" value="Genomic_DNA"/>
</dbReference>
<keyword evidence="4" id="KW-1185">Reference proteome</keyword>
<name>A0ABX7AXZ9_9BACI</name>
<reference evidence="3 4" key="1">
    <citation type="submission" date="2020-01" db="EMBL/GenBank/DDBJ databases">
        <authorList>
            <person name="Liu G."/>
            <person name="Liu B."/>
        </authorList>
    </citation>
    <scope>NUCLEOTIDE SEQUENCE [LARGE SCALE GENOMIC DNA]</scope>
    <source>
        <strain evidence="3 4">FJAT-51161</strain>
    </source>
</reference>
<accession>A0ABX7AXZ9</accession>
<keyword evidence="1 3" id="KW-0540">Nuclease</keyword>
<organism evidence="3 4">
    <name type="scientific">Lysinibacillus agricola</name>
    <dbReference type="NCBI Taxonomy" id="2590012"/>
    <lineage>
        <taxon>Bacteria</taxon>
        <taxon>Bacillati</taxon>
        <taxon>Bacillota</taxon>
        <taxon>Bacilli</taxon>
        <taxon>Bacillales</taxon>
        <taxon>Bacillaceae</taxon>
        <taxon>Lysinibacillus</taxon>
    </lineage>
</organism>
<keyword evidence="1 3" id="KW-0269">Exonuclease</keyword>
<dbReference type="NCBIfam" id="TIGR00573">
    <property type="entry name" value="dnaq"/>
    <property type="match status" value="1"/>
</dbReference>
<feature type="domain" description="Exonuclease" evidence="2">
    <location>
        <begin position="79"/>
        <end position="246"/>
    </location>
</feature>
<evidence type="ECO:0000256" key="1">
    <source>
        <dbReference type="ARBA" id="ARBA00022839"/>
    </source>
</evidence>
<dbReference type="SMART" id="SM00479">
    <property type="entry name" value="EXOIII"/>
    <property type="match status" value="1"/>
</dbReference>
<dbReference type="SUPFAM" id="SSF53098">
    <property type="entry name" value="Ribonuclease H-like"/>
    <property type="match status" value="1"/>
</dbReference>
<evidence type="ECO:0000259" key="2">
    <source>
        <dbReference type="SMART" id="SM00479"/>
    </source>
</evidence>
<dbReference type="RefSeq" id="WP_053596570.1">
    <property type="nucleotide sequence ID" value="NZ_CP067341.1"/>
</dbReference>
<dbReference type="GO" id="GO:0004527">
    <property type="term" value="F:exonuclease activity"/>
    <property type="evidence" value="ECO:0007669"/>
    <property type="project" value="UniProtKB-KW"/>
</dbReference>
<dbReference type="Proteomes" id="UP000596049">
    <property type="component" value="Chromosome"/>
</dbReference>
<dbReference type="Gene3D" id="3.30.420.10">
    <property type="entry name" value="Ribonuclease H-like superfamily/Ribonuclease H"/>
    <property type="match status" value="1"/>
</dbReference>
<dbReference type="InterPro" id="IPR036397">
    <property type="entry name" value="RNaseH_sf"/>
</dbReference>
<keyword evidence="1 3" id="KW-0378">Hydrolase</keyword>